<protein>
    <recommendedName>
        <fullName evidence="6">Gram-positive cocci surface proteins LPxTG domain-containing protein</fullName>
    </recommendedName>
</protein>
<evidence type="ECO:0000256" key="1">
    <source>
        <dbReference type="SAM" id="MobiDB-lite"/>
    </source>
</evidence>
<evidence type="ECO:0000313" key="4">
    <source>
        <dbReference type="EMBL" id="MBL7257786.1"/>
    </source>
</evidence>
<evidence type="ECO:0000256" key="3">
    <source>
        <dbReference type="SAM" id="SignalP"/>
    </source>
</evidence>
<dbReference type="EMBL" id="JAENHO010000007">
    <property type="protein sequence ID" value="MBL7257786.1"/>
    <property type="molecule type" value="Genomic_DNA"/>
</dbReference>
<comment type="caution">
    <text evidence="4">The sequence shown here is derived from an EMBL/GenBank/DDBJ whole genome shotgun (WGS) entry which is preliminary data.</text>
</comment>
<dbReference type="Proteomes" id="UP000598996">
    <property type="component" value="Unassembled WGS sequence"/>
</dbReference>
<organism evidence="4 5">
    <name type="scientific">Paractinoplanes lichenicola</name>
    <dbReference type="NCBI Taxonomy" id="2802976"/>
    <lineage>
        <taxon>Bacteria</taxon>
        <taxon>Bacillati</taxon>
        <taxon>Actinomycetota</taxon>
        <taxon>Actinomycetes</taxon>
        <taxon>Micromonosporales</taxon>
        <taxon>Micromonosporaceae</taxon>
        <taxon>Paractinoplanes</taxon>
    </lineage>
</organism>
<keyword evidence="2" id="KW-0472">Membrane</keyword>
<feature type="chain" id="PRO_5045716515" description="Gram-positive cocci surface proteins LPxTG domain-containing protein" evidence="3">
    <location>
        <begin position="34"/>
        <end position="359"/>
    </location>
</feature>
<accession>A0ABS1VTI8</accession>
<keyword evidence="2" id="KW-1133">Transmembrane helix</keyword>
<gene>
    <name evidence="4" type="ORF">JKJ07_26115</name>
</gene>
<proteinExistence type="predicted"/>
<dbReference type="RefSeq" id="WP_202994398.1">
    <property type="nucleotide sequence ID" value="NZ_JAENHO010000007.1"/>
</dbReference>
<name>A0ABS1VTI8_9ACTN</name>
<reference evidence="4 5" key="1">
    <citation type="submission" date="2021-01" db="EMBL/GenBank/DDBJ databases">
        <title>Actinoplanes sp. nov. LDG1-01 isolated from lichen.</title>
        <authorList>
            <person name="Saeng-In P."/>
            <person name="Phongsopitanun W."/>
            <person name="Kanchanasin P."/>
            <person name="Yuki M."/>
            <person name="Kudo T."/>
            <person name="Ohkuma M."/>
            <person name="Tanasupawat S."/>
        </authorList>
    </citation>
    <scope>NUCLEOTIDE SEQUENCE [LARGE SCALE GENOMIC DNA]</scope>
    <source>
        <strain evidence="4 5">LDG1-01</strain>
    </source>
</reference>
<keyword evidence="5" id="KW-1185">Reference proteome</keyword>
<sequence>MILKSGGPVLRRLSVLVAAFALTLTGLAAPAYAADGLTAFITPSSDQIPSGQSLSASILIGADPTIVPQSIKVVTTLPTGVTFERAACGPDGNAACPDGPCEASASTVTCTVTGTKPSSEPSYVFNFSVRVEGAVGSRATISTEATAEKQDGTQVSATSETTVRIVQSSDVGIKVEKISGPSGPDNVVRYTYVLHNYGPLPVAAGNAVFLESGEPQGLGLYGFKPAKVSCFQETTGPMSCGTGTALAPGQETRATRELAIPAGSKLWGTKVTMTASVFDNPPGTGGDPANNVVRFELDFTGKPATGGGTAAPAPGDGSGGEGGGLPITGTPTLAIAGGGVALLVIGVVALLLTRRSRVK</sequence>
<feature type="transmembrane region" description="Helical" evidence="2">
    <location>
        <begin position="333"/>
        <end position="353"/>
    </location>
</feature>
<feature type="region of interest" description="Disordered" evidence="1">
    <location>
        <begin position="303"/>
        <end position="325"/>
    </location>
</feature>
<keyword evidence="3" id="KW-0732">Signal</keyword>
<feature type="compositionally biased region" description="Gly residues" evidence="1">
    <location>
        <begin position="316"/>
        <end position="325"/>
    </location>
</feature>
<evidence type="ECO:0000256" key="2">
    <source>
        <dbReference type="SAM" id="Phobius"/>
    </source>
</evidence>
<evidence type="ECO:0008006" key="6">
    <source>
        <dbReference type="Google" id="ProtNLM"/>
    </source>
</evidence>
<keyword evidence="2" id="KW-0812">Transmembrane</keyword>
<evidence type="ECO:0000313" key="5">
    <source>
        <dbReference type="Proteomes" id="UP000598996"/>
    </source>
</evidence>
<feature type="signal peptide" evidence="3">
    <location>
        <begin position="1"/>
        <end position="33"/>
    </location>
</feature>